<sequence length="293" mass="31766">MTFPCSDRSLSADEPMFATASAGGRWLLLELCGPWGPSAFIESPSVIDPALGLAIVRRAEAASMRIVAIRRHGRRPGTRRWRWFIADTRLDESTIVGGEVDRPEAYLDIPLDGAAADPVERPLVAVCAHGKHDRCCAVRGRAATAALAAAFPEETWECSHLGGDRFAATMLVLPEGLSYGRVDTTDAVELVRLYQKGRVDGRHLRGRTCLTHEVQAAQHFARERTGDDRIDAWRPLAVHAGDGVTRVTLDGGDGPALAVTVRAELSAEPVYTMCRATVPGTVRRFVCESVVEA</sequence>
<dbReference type="Pfam" id="PF06999">
    <property type="entry name" value="Suc_Fer-like"/>
    <property type="match status" value="1"/>
</dbReference>
<dbReference type="PANTHER" id="PTHR31902:SF22">
    <property type="entry name" value="SLL1203 PROTEIN"/>
    <property type="match status" value="1"/>
</dbReference>
<dbReference type="Proteomes" id="UP001205740">
    <property type="component" value="Unassembled WGS sequence"/>
</dbReference>
<accession>A0ABT1H5A9</accession>
<keyword evidence="2" id="KW-1185">Reference proteome</keyword>
<evidence type="ECO:0008006" key="3">
    <source>
        <dbReference type="Google" id="ProtNLM"/>
    </source>
</evidence>
<evidence type="ECO:0000313" key="1">
    <source>
        <dbReference type="EMBL" id="MCP2162144.1"/>
    </source>
</evidence>
<evidence type="ECO:0000313" key="2">
    <source>
        <dbReference type="Proteomes" id="UP001205740"/>
    </source>
</evidence>
<organism evidence="1 2">
    <name type="scientific">Williamsia serinedens</name>
    <dbReference type="NCBI Taxonomy" id="391736"/>
    <lineage>
        <taxon>Bacteria</taxon>
        <taxon>Bacillati</taxon>
        <taxon>Actinomycetota</taxon>
        <taxon>Actinomycetes</taxon>
        <taxon>Mycobacteriales</taxon>
        <taxon>Nocardiaceae</taxon>
        <taxon>Williamsia</taxon>
    </lineage>
</organism>
<dbReference type="InterPro" id="IPR009737">
    <property type="entry name" value="Aim32/Apd1-like"/>
</dbReference>
<proteinExistence type="predicted"/>
<name>A0ABT1H5A9_9NOCA</name>
<gene>
    <name evidence="1" type="ORF">LX12_003348</name>
</gene>
<comment type="caution">
    <text evidence="1">The sequence shown here is derived from an EMBL/GenBank/DDBJ whole genome shotgun (WGS) entry which is preliminary data.</text>
</comment>
<dbReference type="PANTHER" id="PTHR31902">
    <property type="entry name" value="ACTIN PATCHES DISTAL PROTEIN 1"/>
    <property type="match status" value="1"/>
</dbReference>
<dbReference type="Gene3D" id="3.40.30.10">
    <property type="entry name" value="Glutaredoxin"/>
    <property type="match status" value="1"/>
</dbReference>
<dbReference type="EMBL" id="JAMTCG010000006">
    <property type="protein sequence ID" value="MCP2162144.1"/>
    <property type="molecule type" value="Genomic_DNA"/>
</dbReference>
<dbReference type="SUPFAM" id="SSF52833">
    <property type="entry name" value="Thioredoxin-like"/>
    <property type="match status" value="1"/>
</dbReference>
<reference evidence="1 2" key="1">
    <citation type="submission" date="2022-06" db="EMBL/GenBank/DDBJ databases">
        <title>Genomic Encyclopedia of Archaeal and Bacterial Type Strains, Phase II (KMG-II): from individual species to whole genera.</title>
        <authorList>
            <person name="Goeker M."/>
        </authorList>
    </citation>
    <scope>NUCLEOTIDE SEQUENCE [LARGE SCALE GENOMIC DNA]</scope>
    <source>
        <strain evidence="1 2">DSM 45037</strain>
    </source>
</reference>
<dbReference type="InterPro" id="IPR036249">
    <property type="entry name" value="Thioredoxin-like_sf"/>
</dbReference>
<protein>
    <recommendedName>
        <fullName evidence="3">Sucrase ferredoxin</fullName>
    </recommendedName>
</protein>